<name>A0A4R5AQ26_9FLAO</name>
<organism evidence="2 3">
    <name type="scientific">Flavobacterium caseinilyticum</name>
    <dbReference type="NCBI Taxonomy" id="2541732"/>
    <lineage>
        <taxon>Bacteria</taxon>
        <taxon>Pseudomonadati</taxon>
        <taxon>Bacteroidota</taxon>
        <taxon>Flavobacteriia</taxon>
        <taxon>Flavobacteriales</taxon>
        <taxon>Flavobacteriaceae</taxon>
        <taxon>Flavobacterium</taxon>
    </lineage>
</organism>
<evidence type="ECO:0000313" key="3">
    <source>
        <dbReference type="Proteomes" id="UP000295278"/>
    </source>
</evidence>
<dbReference type="RefSeq" id="WP_131910080.1">
    <property type="nucleotide sequence ID" value="NZ_SMFM01000006.1"/>
</dbReference>
<sequence length="337" mass="39325">MGKKNKKYHSIRNNYQKKRRTKNWIKNKLNNIQLRYDNLQKQIENSKKTIINYPSPQKFSFINNTDEVLTYFNDVRDYIKQKESVNLDISDITELTPETITLLMAKLSEKESRKVVLHGNAPKDPILKKMFVESGIYNFVNSRGRKQVSQKNKLWKHSTNNEVRGEMTAEAIKACKELFKLKGINYDTDSLYNLLVEAMSNTMNHADGKISNLDWWLYYYLDEENNTLKFSFIDLGIGIFKSASFDTYKNYMKHIYKGNLLLVKPFLEGKIISSRKTDNEISGKGVQQIIDCAKLDEFKKFIIISNDVKIDVKSQEGEELSDNFEGTFIYFEISSNN</sequence>
<feature type="coiled-coil region" evidence="1">
    <location>
        <begin position="22"/>
        <end position="49"/>
    </location>
</feature>
<comment type="caution">
    <text evidence="2">The sequence shown here is derived from an EMBL/GenBank/DDBJ whole genome shotgun (WGS) entry which is preliminary data.</text>
</comment>
<dbReference type="EMBL" id="SMFM01000006">
    <property type="protein sequence ID" value="TDD75158.1"/>
    <property type="molecule type" value="Genomic_DNA"/>
</dbReference>
<dbReference type="AlphaFoldDB" id="A0A4R5AQ26"/>
<reference evidence="2 3" key="1">
    <citation type="submission" date="2019-03" db="EMBL/GenBank/DDBJ databases">
        <title>Flavobacterium AT-3-2 sp. nov., isolated from arctic soil.</title>
        <authorList>
            <person name="Chaudhary D.K."/>
        </authorList>
    </citation>
    <scope>NUCLEOTIDE SEQUENCE [LARGE SCALE GENOMIC DNA]</scope>
    <source>
        <strain evidence="2 3">AT-3-2</strain>
    </source>
</reference>
<dbReference type="Proteomes" id="UP000295278">
    <property type="component" value="Unassembled WGS sequence"/>
</dbReference>
<accession>A0A4R5AQ26</accession>
<dbReference type="OrthoDB" id="838909at2"/>
<keyword evidence="1" id="KW-0175">Coiled coil</keyword>
<protein>
    <submittedName>
        <fullName evidence="2">Uncharacterized protein</fullName>
    </submittedName>
</protein>
<gene>
    <name evidence="2" type="ORF">E0F89_12290</name>
</gene>
<evidence type="ECO:0000256" key="1">
    <source>
        <dbReference type="SAM" id="Coils"/>
    </source>
</evidence>
<keyword evidence="3" id="KW-1185">Reference proteome</keyword>
<evidence type="ECO:0000313" key="2">
    <source>
        <dbReference type="EMBL" id="TDD75158.1"/>
    </source>
</evidence>
<proteinExistence type="predicted"/>